<dbReference type="InterPro" id="IPR043502">
    <property type="entry name" value="DNA/RNA_pol_sf"/>
</dbReference>
<keyword evidence="6" id="KW-0411">Iron-sulfur</keyword>
<proteinExistence type="predicted"/>
<dbReference type="GO" id="GO:0051539">
    <property type="term" value="F:4 iron, 4 sulfur cluster binding"/>
    <property type="evidence" value="ECO:0007669"/>
    <property type="project" value="UniProtKB-KW"/>
</dbReference>
<dbReference type="GO" id="GO:0006281">
    <property type="term" value="P:DNA repair"/>
    <property type="evidence" value="ECO:0007669"/>
    <property type="project" value="UniProtKB-KW"/>
</dbReference>
<sequence length="643" mass="75125">MIQSNKQVPDWGDASSRFILIGEAPGQEEEHRGQPFVGASGLKLNEWWARAGLHRGMFYITNVLPFRPWNNDISKVPQEELDYWSEHLRKKISGLPDPFILIPTGKTALRALLGKDNISDLRGSILSYEDGHRTIKMIPTIHPAATFRTKKKKFEARCIYDWMRIAYEGQFQEIKLPKREHYTAPTDADCAGYAASILAEPNKPLAVDIETHPQEGITCVGFAWSKDYSFTIPLGIRRQIHLTGNKPKEARERETKKANDRISKAVFHKEHPLESYHTKKRELNAIEKWRTQKNPLKTICRIVEEYELEHKLPSEPWKSDSGYFITVGYWETEEQNEKAKEIIKSLIEGDNPLIFHHGFYDTYWLTDKVYWLKEFIGCEIKNWYWDTLAMHHCLVPNEEHTLDFLASVYTSEPFWKKETKEAEASGKYYKKQEVLWRYNGKDVAVTFELYEKFLKMLQDSGRMDFYWKHYYNLFEPLLELSLTGIKADTEKRDQRRVEFREELNNLFIEIEKQAGKALHGKIALSTKKVQEYLYEDLKLPKQKRYRPDKKEKTSTADELAIRTLMLRFPEKLNVVGEKILRCQRLNKLLGYLKEAKLDPDGRLRSQYKFNTTTGRLASGSNPYGSGDNAQNQDLELRDIYVAG</sequence>
<keyword evidence="7" id="KW-0234">DNA repair</keyword>
<feature type="domain" description="Uracil-DNA glycosylase-like" evidence="8">
    <location>
        <begin position="9"/>
        <end position="163"/>
    </location>
</feature>
<dbReference type="InterPro" id="IPR051536">
    <property type="entry name" value="UDG_Type-4/5"/>
</dbReference>
<dbReference type="GO" id="GO:0097506">
    <property type="term" value="F:deaminated base DNA N-glycosylase activity"/>
    <property type="evidence" value="ECO:0007669"/>
    <property type="project" value="UniProtKB-ARBA"/>
</dbReference>
<dbReference type="Pfam" id="PF01612">
    <property type="entry name" value="DNA_pol_A_exo1"/>
    <property type="match status" value="1"/>
</dbReference>
<keyword evidence="3" id="KW-0227">DNA damage</keyword>
<dbReference type="Gene3D" id="3.30.420.10">
    <property type="entry name" value="Ribonuclease H-like superfamily/Ribonuclease H"/>
    <property type="match status" value="1"/>
</dbReference>
<dbReference type="Pfam" id="PF03167">
    <property type="entry name" value="UDG"/>
    <property type="match status" value="1"/>
</dbReference>
<gene>
    <name evidence="9" type="ORF">LCGC14_0650200</name>
</gene>
<dbReference type="CDD" id="cd10030">
    <property type="entry name" value="UDG-F4_TTUDGA_SPO1dp_like"/>
    <property type="match status" value="1"/>
</dbReference>
<evidence type="ECO:0000256" key="1">
    <source>
        <dbReference type="ARBA" id="ARBA00022485"/>
    </source>
</evidence>
<dbReference type="GO" id="GO:0003676">
    <property type="term" value="F:nucleic acid binding"/>
    <property type="evidence" value="ECO:0007669"/>
    <property type="project" value="InterPro"/>
</dbReference>
<dbReference type="SUPFAM" id="SSF56672">
    <property type="entry name" value="DNA/RNA polymerases"/>
    <property type="match status" value="1"/>
</dbReference>
<dbReference type="Gene3D" id="1.20.1060.10">
    <property type="entry name" value="Taq DNA Polymerase, Chain T, domain 4"/>
    <property type="match status" value="1"/>
</dbReference>
<evidence type="ECO:0000256" key="7">
    <source>
        <dbReference type="ARBA" id="ARBA00023204"/>
    </source>
</evidence>
<accession>A0A0F9TIA1</accession>
<dbReference type="SUPFAM" id="SSF52141">
    <property type="entry name" value="Uracil-DNA glycosylase-like"/>
    <property type="match status" value="1"/>
</dbReference>
<dbReference type="PANTHER" id="PTHR33693">
    <property type="entry name" value="TYPE-5 URACIL-DNA GLYCOSYLASE"/>
    <property type="match status" value="1"/>
</dbReference>
<evidence type="ECO:0000313" key="9">
    <source>
        <dbReference type="EMBL" id="KKN48701.1"/>
    </source>
</evidence>
<evidence type="ECO:0000256" key="2">
    <source>
        <dbReference type="ARBA" id="ARBA00022723"/>
    </source>
</evidence>
<dbReference type="GO" id="GO:0046872">
    <property type="term" value="F:metal ion binding"/>
    <property type="evidence" value="ECO:0007669"/>
    <property type="project" value="UniProtKB-KW"/>
</dbReference>
<evidence type="ECO:0000256" key="6">
    <source>
        <dbReference type="ARBA" id="ARBA00023014"/>
    </source>
</evidence>
<dbReference type="InterPro" id="IPR036895">
    <property type="entry name" value="Uracil-DNA_glycosylase-like_sf"/>
</dbReference>
<dbReference type="InterPro" id="IPR012337">
    <property type="entry name" value="RNaseH-like_sf"/>
</dbReference>
<evidence type="ECO:0000256" key="4">
    <source>
        <dbReference type="ARBA" id="ARBA00022801"/>
    </source>
</evidence>
<dbReference type="SMART" id="SM00987">
    <property type="entry name" value="UreE_C"/>
    <property type="match status" value="1"/>
</dbReference>
<dbReference type="SUPFAM" id="SSF53098">
    <property type="entry name" value="Ribonuclease H-like"/>
    <property type="match status" value="1"/>
</dbReference>
<comment type="caution">
    <text evidence="9">The sequence shown here is derived from an EMBL/GenBank/DDBJ whole genome shotgun (WGS) entry which is preliminary data.</text>
</comment>
<protein>
    <recommendedName>
        <fullName evidence="8">Uracil-DNA glycosylase-like domain-containing protein</fullName>
    </recommendedName>
</protein>
<reference evidence="9" key="1">
    <citation type="journal article" date="2015" name="Nature">
        <title>Complex archaea that bridge the gap between prokaryotes and eukaryotes.</title>
        <authorList>
            <person name="Spang A."/>
            <person name="Saw J.H."/>
            <person name="Jorgensen S.L."/>
            <person name="Zaremba-Niedzwiedzka K."/>
            <person name="Martijn J."/>
            <person name="Lind A.E."/>
            <person name="van Eijk R."/>
            <person name="Schleper C."/>
            <person name="Guy L."/>
            <person name="Ettema T.J."/>
        </authorList>
    </citation>
    <scope>NUCLEOTIDE SEQUENCE</scope>
</reference>
<keyword evidence="1" id="KW-0004">4Fe-4S</keyword>
<dbReference type="EMBL" id="LAZR01001208">
    <property type="protein sequence ID" value="KKN48701.1"/>
    <property type="molecule type" value="Genomic_DNA"/>
</dbReference>
<dbReference type="AlphaFoldDB" id="A0A0F9TIA1"/>
<evidence type="ECO:0000256" key="5">
    <source>
        <dbReference type="ARBA" id="ARBA00023004"/>
    </source>
</evidence>
<dbReference type="GO" id="GO:0008408">
    <property type="term" value="F:3'-5' exonuclease activity"/>
    <property type="evidence" value="ECO:0007669"/>
    <property type="project" value="InterPro"/>
</dbReference>
<dbReference type="InterPro" id="IPR005122">
    <property type="entry name" value="Uracil-DNA_glycosylase-like"/>
</dbReference>
<keyword evidence="4" id="KW-0378">Hydrolase</keyword>
<evidence type="ECO:0000256" key="3">
    <source>
        <dbReference type="ARBA" id="ARBA00022763"/>
    </source>
</evidence>
<organism evidence="9">
    <name type="scientific">marine sediment metagenome</name>
    <dbReference type="NCBI Taxonomy" id="412755"/>
    <lineage>
        <taxon>unclassified sequences</taxon>
        <taxon>metagenomes</taxon>
        <taxon>ecological metagenomes</taxon>
    </lineage>
</organism>
<name>A0A0F9TIA1_9ZZZZ</name>
<dbReference type="SMART" id="SM00986">
    <property type="entry name" value="UDG"/>
    <property type="match status" value="1"/>
</dbReference>
<dbReference type="InterPro" id="IPR002562">
    <property type="entry name" value="3'-5'_exonuclease_dom"/>
</dbReference>
<keyword evidence="5" id="KW-0408">Iron</keyword>
<evidence type="ECO:0000259" key="8">
    <source>
        <dbReference type="SMART" id="SM00986"/>
    </source>
</evidence>
<dbReference type="InterPro" id="IPR036397">
    <property type="entry name" value="RNaseH_sf"/>
</dbReference>
<dbReference type="PANTHER" id="PTHR33693:SF1">
    <property type="entry name" value="TYPE-4 URACIL-DNA GLYCOSYLASE"/>
    <property type="match status" value="1"/>
</dbReference>
<dbReference type="Gene3D" id="3.40.470.10">
    <property type="entry name" value="Uracil-DNA glycosylase-like domain"/>
    <property type="match status" value="1"/>
</dbReference>
<keyword evidence="2" id="KW-0479">Metal-binding</keyword>